<accession>A0AAE4BZJ4</accession>
<name>A0AAE4BZJ4_VARPD</name>
<reference evidence="2" key="1">
    <citation type="submission" date="2023-07" db="EMBL/GenBank/DDBJ databases">
        <title>Sorghum-associated microbial communities from plants grown in Nebraska, USA.</title>
        <authorList>
            <person name="Schachtman D."/>
        </authorList>
    </citation>
    <scope>NUCLEOTIDE SEQUENCE</scope>
    <source>
        <strain evidence="2">DS2114</strain>
    </source>
</reference>
<keyword evidence="1" id="KW-0472">Membrane</keyword>
<keyword evidence="1" id="KW-1133">Transmembrane helix</keyword>
<comment type="caution">
    <text evidence="2">The sequence shown here is derived from an EMBL/GenBank/DDBJ whole genome shotgun (WGS) entry which is preliminary data.</text>
</comment>
<evidence type="ECO:0000256" key="1">
    <source>
        <dbReference type="SAM" id="Phobius"/>
    </source>
</evidence>
<dbReference type="Proteomes" id="UP001184828">
    <property type="component" value="Unassembled WGS sequence"/>
</dbReference>
<gene>
    <name evidence="2" type="ORF">J2738_006441</name>
</gene>
<proteinExistence type="predicted"/>
<evidence type="ECO:0000313" key="2">
    <source>
        <dbReference type="EMBL" id="MDR6430246.1"/>
    </source>
</evidence>
<dbReference type="RefSeq" id="WP_145746887.1">
    <property type="nucleotide sequence ID" value="NZ_JAUSRU010000019.1"/>
</dbReference>
<dbReference type="EMBL" id="JAVDQZ010000020">
    <property type="protein sequence ID" value="MDR6430246.1"/>
    <property type="molecule type" value="Genomic_DNA"/>
</dbReference>
<organism evidence="2 3">
    <name type="scientific">Variovorax paradoxus</name>
    <dbReference type="NCBI Taxonomy" id="34073"/>
    <lineage>
        <taxon>Bacteria</taxon>
        <taxon>Pseudomonadati</taxon>
        <taxon>Pseudomonadota</taxon>
        <taxon>Betaproteobacteria</taxon>
        <taxon>Burkholderiales</taxon>
        <taxon>Comamonadaceae</taxon>
        <taxon>Variovorax</taxon>
    </lineage>
</organism>
<evidence type="ECO:0000313" key="3">
    <source>
        <dbReference type="Proteomes" id="UP001184828"/>
    </source>
</evidence>
<dbReference type="AlphaFoldDB" id="A0AAE4BZJ4"/>
<keyword evidence="1" id="KW-0812">Transmembrane</keyword>
<protein>
    <submittedName>
        <fullName evidence="2">Uncharacterized protein</fullName>
    </submittedName>
</protein>
<feature type="transmembrane region" description="Helical" evidence="1">
    <location>
        <begin position="7"/>
        <end position="33"/>
    </location>
</feature>
<feature type="transmembrane region" description="Helical" evidence="1">
    <location>
        <begin position="72"/>
        <end position="91"/>
    </location>
</feature>
<sequence length="98" mass="10652">MLTTPEFLLSIVGGVLLLFFGEAIGHIFGLMVFGALTLGQIRVQGENDKALTFPWHGFTRDTNGHLVVQMEVAGGVGMLAAIVAWLFFLAWRAGAFDR</sequence>